<dbReference type="AlphaFoldDB" id="A0A1Q9DIP0"/>
<evidence type="ECO:0000313" key="1">
    <source>
        <dbReference type="EMBL" id="OLP95057.1"/>
    </source>
</evidence>
<sequence>MGQTSPFPNCRCPPRLAVDGGGEGAQCVSQILRCSATTSSSPGAPEAQRQTPTVFATDAGMEDDSFPTMQVFVEQMKNGVRLILSLDGIGLDVDAKLDQSWETLTLVFNGVEKTIRLGGVQHVSVHKNPEPYRRLEQLEASSDPCWAVRLELEDDRFCEFIFLSQSDGKYFGRCLNVLVEAARLAGLKARGDQPDVAAEEADAAAGALTTRSVAPGPGPHPAAELAQDPEAFVAALTRALEDGTGSVAESLDGELAELPSDISP</sequence>
<dbReference type="EMBL" id="LSRX01000518">
    <property type="protein sequence ID" value="OLP95057.1"/>
    <property type="molecule type" value="Genomic_DNA"/>
</dbReference>
<proteinExistence type="predicted"/>
<keyword evidence="2" id="KW-1185">Reference proteome</keyword>
<evidence type="ECO:0000313" key="2">
    <source>
        <dbReference type="Proteomes" id="UP000186817"/>
    </source>
</evidence>
<dbReference type="Proteomes" id="UP000186817">
    <property type="component" value="Unassembled WGS sequence"/>
</dbReference>
<reference evidence="1 2" key="1">
    <citation type="submission" date="2016-02" db="EMBL/GenBank/DDBJ databases">
        <title>Genome analysis of coral dinoflagellate symbionts highlights evolutionary adaptations to a symbiotic lifestyle.</title>
        <authorList>
            <person name="Aranda M."/>
            <person name="Li Y."/>
            <person name="Liew Y.J."/>
            <person name="Baumgarten S."/>
            <person name="Simakov O."/>
            <person name="Wilson M."/>
            <person name="Piel J."/>
            <person name="Ashoor H."/>
            <person name="Bougouffa S."/>
            <person name="Bajic V.B."/>
            <person name="Ryu T."/>
            <person name="Ravasi T."/>
            <person name="Bayer T."/>
            <person name="Micklem G."/>
            <person name="Kim H."/>
            <person name="Bhak J."/>
            <person name="Lajeunesse T.C."/>
            <person name="Voolstra C.R."/>
        </authorList>
    </citation>
    <scope>NUCLEOTIDE SEQUENCE [LARGE SCALE GENOMIC DNA]</scope>
    <source>
        <strain evidence="1 2">CCMP2467</strain>
    </source>
</reference>
<gene>
    <name evidence="1" type="ORF">AK812_SmicGene22851</name>
</gene>
<organism evidence="1 2">
    <name type="scientific">Symbiodinium microadriaticum</name>
    <name type="common">Dinoflagellate</name>
    <name type="synonym">Zooxanthella microadriatica</name>
    <dbReference type="NCBI Taxonomy" id="2951"/>
    <lineage>
        <taxon>Eukaryota</taxon>
        <taxon>Sar</taxon>
        <taxon>Alveolata</taxon>
        <taxon>Dinophyceae</taxon>
        <taxon>Suessiales</taxon>
        <taxon>Symbiodiniaceae</taxon>
        <taxon>Symbiodinium</taxon>
    </lineage>
</organism>
<protein>
    <submittedName>
        <fullName evidence="1">Uncharacterized protein</fullName>
    </submittedName>
</protein>
<accession>A0A1Q9DIP0</accession>
<name>A0A1Q9DIP0_SYMMI</name>
<dbReference type="OrthoDB" id="413090at2759"/>
<comment type="caution">
    <text evidence="1">The sequence shown here is derived from an EMBL/GenBank/DDBJ whole genome shotgun (WGS) entry which is preliminary data.</text>
</comment>